<keyword evidence="4" id="KW-0645">Protease</keyword>
<dbReference type="InterPro" id="IPR001394">
    <property type="entry name" value="Peptidase_C19_UCH"/>
</dbReference>
<evidence type="ECO:0000313" key="11">
    <source>
        <dbReference type="Proteomes" id="UP001292079"/>
    </source>
</evidence>
<dbReference type="CDD" id="cd02257">
    <property type="entry name" value="Peptidase_C19"/>
    <property type="match status" value="1"/>
</dbReference>
<feature type="region of interest" description="Disordered" evidence="8">
    <location>
        <begin position="28"/>
        <end position="49"/>
    </location>
</feature>
<dbReference type="PANTHER" id="PTHR24006:SF687">
    <property type="entry name" value="UBIQUITIN CARBOXYL-TERMINAL HYDROLASE 10"/>
    <property type="match status" value="1"/>
</dbReference>
<dbReference type="PROSITE" id="PS00973">
    <property type="entry name" value="USP_2"/>
    <property type="match status" value="1"/>
</dbReference>
<evidence type="ECO:0000256" key="5">
    <source>
        <dbReference type="ARBA" id="ARBA00022786"/>
    </source>
</evidence>
<dbReference type="GO" id="GO:0005829">
    <property type="term" value="C:cytosol"/>
    <property type="evidence" value="ECO:0007669"/>
    <property type="project" value="TreeGrafter"/>
</dbReference>
<dbReference type="PANTHER" id="PTHR24006">
    <property type="entry name" value="UBIQUITIN CARBOXYL-TERMINAL HYDROLASE"/>
    <property type="match status" value="1"/>
</dbReference>
<reference evidence="10" key="1">
    <citation type="submission" date="2022-04" db="EMBL/GenBank/DDBJ databases">
        <authorList>
            <person name="Xu L."/>
            <person name="Lv Z."/>
        </authorList>
    </citation>
    <scope>NUCLEOTIDE SEQUENCE</scope>
    <source>
        <strain evidence="10">LV_2022a</strain>
    </source>
</reference>
<evidence type="ECO:0000256" key="3">
    <source>
        <dbReference type="ARBA" id="ARBA00012759"/>
    </source>
</evidence>
<evidence type="ECO:0000259" key="9">
    <source>
        <dbReference type="PROSITE" id="PS50235"/>
    </source>
</evidence>
<name>A0AAE1Z6J0_SCHME</name>
<evidence type="ECO:0000256" key="4">
    <source>
        <dbReference type="ARBA" id="ARBA00022670"/>
    </source>
</evidence>
<comment type="caution">
    <text evidence="10">The sequence shown here is derived from an EMBL/GenBank/DDBJ whole genome shotgun (WGS) entry which is preliminary data.</text>
</comment>
<dbReference type="EMBL" id="JALJAT010000006">
    <property type="protein sequence ID" value="KAK4468501.1"/>
    <property type="molecule type" value="Genomic_DNA"/>
</dbReference>
<dbReference type="PROSITE" id="PS50235">
    <property type="entry name" value="USP_3"/>
    <property type="match status" value="1"/>
</dbReference>
<dbReference type="Proteomes" id="UP001292079">
    <property type="component" value="Unassembled WGS sequence"/>
</dbReference>
<dbReference type="Pfam" id="PF00443">
    <property type="entry name" value="UCH"/>
    <property type="match status" value="1"/>
</dbReference>
<feature type="region of interest" description="Disordered" evidence="8">
    <location>
        <begin position="534"/>
        <end position="556"/>
    </location>
</feature>
<feature type="compositionally biased region" description="Low complexity" evidence="8">
    <location>
        <begin position="538"/>
        <end position="556"/>
    </location>
</feature>
<protein>
    <recommendedName>
        <fullName evidence="3">ubiquitinyl hydrolase 1</fullName>
        <ecNumber evidence="3">3.4.19.12</ecNumber>
    </recommendedName>
</protein>
<dbReference type="EC" id="3.4.19.12" evidence="3"/>
<feature type="compositionally biased region" description="Polar residues" evidence="8">
    <location>
        <begin position="28"/>
        <end position="40"/>
    </location>
</feature>
<keyword evidence="6" id="KW-0378">Hydrolase</keyword>
<evidence type="ECO:0000256" key="8">
    <source>
        <dbReference type="SAM" id="MobiDB-lite"/>
    </source>
</evidence>
<dbReference type="InterPro" id="IPR028889">
    <property type="entry name" value="USP"/>
</dbReference>
<sequence length="574" mass="64750">MSRFSQLTASSDLHKQFCGLKLNSKLQPVSGNRCSNPTTKSNKRKTCTPNCSTESLVRPHLPNFALKNDVHEITHEGLYIEPCGLRNVRNSCFLNVSLQLLLNIPTLCSTLYKSGGLRVSLHSEPVRHTLDAQEKKAFLTDQLLELIEKLNPHVEYKATVNNYFTSHHNDSNADIGTNKRKVLGNLSSCPVSPNYKLPHSNGIQPYALHHLLTPNPVFGQLLNMNTGFQEDAAECLTYLLTQLHEEMGRTIAMSSDVHQNEADCDQNDSEWVVTGRAGKHYPEAKKIELEGGQSPISSLFCGTLVTRSHLSKTDNNNYSVLMNTCSRKSAIKEPFFILPVPIDNPAVNSVESALRCLGEPEEIISHHNSSNSRISSVYRRSTIDHLPPYLIIQLKRFYDESKSNNLQNINGSVNSFSSVIIRKHLKSVNIQLKFIIPKELLNQEIHFSNSQRHYHLHSVIFHVGETVESGHYTIAVRINNHHQKLNDTLTFLYFDDDRACMLNSAKSINLLLTTHRPLDTRSCTFLHLTKKHHETELSRSSSSQHSPVSSSNNHPRTPYILVYESQLVTTHSDE</sequence>
<evidence type="ECO:0000313" key="10">
    <source>
        <dbReference type="EMBL" id="KAK4468501.1"/>
    </source>
</evidence>
<dbReference type="InterPro" id="IPR038765">
    <property type="entry name" value="Papain-like_cys_pep_sf"/>
</dbReference>
<evidence type="ECO:0000256" key="1">
    <source>
        <dbReference type="ARBA" id="ARBA00000707"/>
    </source>
</evidence>
<dbReference type="GO" id="GO:0005634">
    <property type="term" value="C:nucleus"/>
    <property type="evidence" value="ECO:0007669"/>
    <property type="project" value="TreeGrafter"/>
</dbReference>
<keyword evidence="5" id="KW-0833">Ubl conjugation pathway</keyword>
<dbReference type="Gene3D" id="3.90.70.10">
    <property type="entry name" value="Cysteine proteinases"/>
    <property type="match status" value="1"/>
</dbReference>
<reference evidence="10" key="2">
    <citation type="journal article" date="2023" name="Infect Dis Poverty">
        <title>Chromosome-scale genome of the human blood fluke Schistosoma mekongi and its implications for public health.</title>
        <authorList>
            <person name="Zhou M."/>
            <person name="Xu L."/>
            <person name="Xu D."/>
            <person name="Chen W."/>
            <person name="Khan J."/>
            <person name="Hu Y."/>
            <person name="Huang H."/>
            <person name="Wei H."/>
            <person name="Zhang Y."/>
            <person name="Chusongsang P."/>
            <person name="Tanasarnprasert K."/>
            <person name="Hu X."/>
            <person name="Limpanont Y."/>
            <person name="Lv Z."/>
        </authorList>
    </citation>
    <scope>NUCLEOTIDE SEQUENCE</scope>
    <source>
        <strain evidence="10">LV_2022a</strain>
    </source>
</reference>
<dbReference type="GO" id="GO:0006508">
    <property type="term" value="P:proteolysis"/>
    <property type="evidence" value="ECO:0007669"/>
    <property type="project" value="UniProtKB-KW"/>
</dbReference>
<dbReference type="InterPro" id="IPR050164">
    <property type="entry name" value="Peptidase_C19"/>
</dbReference>
<gene>
    <name evidence="10" type="ORF">MN116_007702</name>
</gene>
<proteinExistence type="inferred from homology"/>
<comment type="similarity">
    <text evidence="2">Belongs to the peptidase C19 family. USP10 subfamily.</text>
</comment>
<comment type="catalytic activity">
    <reaction evidence="1">
        <text>Thiol-dependent hydrolysis of ester, thioester, amide, peptide and isopeptide bonds formed by the C-terminal Gly of ubiquitin (a 76-residue protein attached to proteins as an intracellular targeting signal).</text>
        <dbReference type="EC" id="3.4.19.12"/>
    </reaction>
</comment>
<evidence type="ECO:0000256" key="6">
    <source>
        <dbReference type="ARBA" id="ARBA00022801"/>
    </source>
</evidence>
<dbReference type="GO" id="GO:0016579">
    <property type="term" value="P:protein deubiquitination"/>
    <property type="evidence" value="ECO:0007669"/>
    <property type="project" value="InterPro"/>
</dbReference>
<evidence type="ECO:0000256" key="2">
    <source>
        <dbReference type="ARBA" id="ARBA00005427"/>
    </source>
</evidence>
<dbReference type="GO" id="GO:0004843">
    <property type="term" value="F:cysteine-type deubiquitinase activity"/>
    <property type="evidence" value="ECO:0007669"/>
    <property type="project" value="UniProtKB-EC"/>
</dbReference>
<evidence type="ECO:0000256" key="7">
    <source>
        <dbReference type="ARBA" id="ARBA00022807"/>
    </source>
</evidence>
<organism evidence="10 11">
    <name type="scientific">Schistosoma mekongi</name>
    <name type="common">Parasitic worm</name>
    <dbReference type="NCBI Taxonomy" id="38744"/>
    <lineage>
        <taxon>Eukaryota</taxon>
        <taxon>Metazoa</taxon>
        <taxon>Spiralia</taxon>
        <taxon>Lophotrochozoa</taxon>
        <taxon>Platyhelminthes</taxon>
        <taxon>Trematoda</taxon>
        <taxon>Digenea</taxon>
        <taxon>Strigeidida</taxon>
        <taxon>Schistosomatoidea</taxon>
        <taxon>Schistosomatidae</taxon>
        <taxon>Schistosoma</taxon>
    </lineage>
</organism>
<keyword evidence="7" id="KW-0788">Thiol protease</keyword>
<dbReference type="InterPro" id="IPR018200">
    <property type="entry name" value="USP_CS"/>
</dbReference>
<dbReference type="AlphaFoldDB" id="A0AAE1Z6J0"/>
<dbReference type="SUPFAM" id="SSF54001">
    <property type="entry name" value="Cysteine proteinases"/>
    <property type="match status" value="1"/>
</dbReference>
<keyword evidence="11" id="KW-1185">Reference proteome</keyword>
<accession>A0AAE1Z6J0</accession>
<feature type="domain" description="USP" evidence="9">
    <location>
        <begin position="83"/>
        <end position="517"/>
    </location>
</feature>